<keyword evidence="1" id="KW-0436">Ligase</keyword>
<dbReference type="SUPFAM" id="SSF55931">
    <property type="entry name" value="Glutamine synthetase/guanido kinase"/>
    <property type="match status" value="1"/>
</dbReference>
<evidence type="ECO:0000313" key="5">
    <source>
        <dbReference type="EMBL" id="KAF1949580.1"/>
    </source>
</evidence>
<dbReference type="InterPro" id="IPR008146">
    <property type="entry name" value="Gln_synth_cat_dom"/>
</dbReference>
<dbReference type="GO" id="GO:0004356">
    <property type="term" value="F:glutamine synthetase activity"/>
    <property type="evidence" value="ECO:0007669"/>
    <property type="project" value="InterPro"/>
</dbReference>
<sequence length="465" mass="51197">MPPRSTVNSNFPNSTAMEEFLKRNPSTCAIQVLWPSYSGALFAKLIPVEHCRQLALEKAPLCSETSSIAGIVPAALVNNLLLESQSKLELMPDYGTLRKISSKRAAVLCNVKEDVDLKKGLKLQDGFERCTRSALRRVIAAADGVGIQVRVGFEVEFYLVRLDDLGPERSWTSSLSISTQGHTRPWSSAWALDLLPYGDCIDTCLGTLHEARIKVQCYHAEMSPGQYEIVLDHLPALDAVDTVLITKQIIRRCAQAHGFRAVFQPMPFDGAAPTGLHAHLSIHQAETDNDGGKIPQNFLAGMLYRLPALCAFTMASLESYDRRMWNQGGVVATGANVAWGTDNKQVPINQIAAGHWEIRTLDWTANLYLAISSFVSSGLLGVQDSLPLLWGDASLIGGTTGENNKALPKSLQEAIVHLTEEGIWLGEYMGDSVVRLYLTVRIAETAYMLQQLSDEEREELCRAHF</sequence>
<dbReference type="PANTHER" id="PTHR43785:SF2">
    <property type="entry name" value="TYPE-1 GLUTAMINE SYNTHETASE 1"/>
    <property type="match status" value="1"/>
</dbReference>
<feature type="domain" description="GS catalytic" evidence="4">
    <location>
        <begin position="131"/>
        <end position="465"/>
    </location>
</feature>
<evidence type="ECO:0000256" key="1">
    <source>
        <dbReference type="ARBA" id="ARBA00022598"/>
    </source>
</evidence>
<comment type="similarity">
    <text evidence="2 3">Belongs to the glutamine synthetase family.</text>
</comment>
<evidence type="ECO:0000256" key="3">
    <source>
        <dbReference type="RuleBase" id="RU000384"/>
    </source>
</evidence>
<dbReference type="SMART" id="SM01230">
    <property type="entry name" value="Gln-synt_C"/>
    <property type="match status" value="1"/>
</dbReference>
<reference evidence="5" key="1">
    <citation type="journal article" date="2020" name="Stud. Mycol.">
        <title>101 Dothideomycetes genomes: a test case for predicting lifestyles and emergence of pathogens.</title>
        <authorList>
            <person name="Haridas S."/>
            <person name="Albert R."/>
            <person name="Binder M."/>
            <person name="Bloem J."/>
            <person name="Labutti K."/>
            <person name="Salamov A."/>
            <person name="Andreopoulos B."/>
            <person name="Baker S."/>
            <person name="Barry K."/>
            <person name="Bills G."/>
            <person name="Bluhm B."/>
            <person name="Cannon C."/>
            <person name="Castanera R."/>
            <person name="Culley D."/>
            <person name="Daum C."/>
            <person name="Ezra D."/>
            <person name="Gonzalez J."/>
            <person name="Henrissat B."/>
            <person name="Kuo A."/>
            <person name="Liang C."/>
            <person name="Lipzen A."/>
            <person name="Lutzoni F."/>
            <person name="Magnuson J."/>
            <person name="Mondo S."/>
            <person name="Nolan M."/>
            <person name="Ohm R."/>
            <person name="Pangilinan J."/>
            <person name="Park H.-J."/>
            <person name="Ramirez L."/>
            <person name="Alfaro M."/>
            <person name="Sun H."/>
            <person name="Tritt A."/>
            <person name="Yoshinaga Y."/>
            <person name="Zwiers L.-H."/>
            <person name="Turgeon B."/>
            <person name="Goodwin S."/>
            <person name="Spatafora J."/>
            <person name="Crous P."/>
            <person name="Grigoriev I."/>
        </authorList>
    </citation>
    <scope>NUCLEOTIDE SEQUENCE</scope>
    <source>
        <strain evidence="5">CBS 675.92</strain>
    </source>
</reference>
<dbReference type="OrthoDB" id="3364440at2759"/>
<keyword evidence="5" id="KW-0418">Kinase</keyword>
<proteinExistence type="inferred from homology"/>
<protein>
    <submittedName>
        <fullName evidence="5">Glutamine synthetase/guanido kinase</fullName>
    </submittedName>
</protein>
<dbReference type="PROSITE" id="PS51987">
    <property type="entry name" value="GS_CATALYTIC"/>
    <property type="match status" value="1"/>
</dbReference>
<keyword evidence="5" id="KW-0808">Transferase</keyword>
<evidence type="ECO:0000313" key="6">
    <source>
        <dbReference type="Proteomes" id="UP000800035"/>
    </source>
</evidence>
<dbReference type="GO" id="GO:0016301">
    <property type="term" value="F:kinase activity"/>
    <property type="evidence" value="ECO:0007669"/>
    <property type="project" value="UniProtKB-KW"/>
</dbReference>
<keyword evidence="6" id="KW-1185">Reference proteome</keyword>
<gene>
    <name evidence="5" type="ORF">CC80DRAFT_428808</name>
</gene>
<dbReference type="InterPro" id="IPR014746">
    <property type="entry name" value="Gln_synth/guanido_kin_cat_dom"/>
</dbReference>
<accession>A0A6A5TB99</accession>
<name>A0A6A5TB99_9PLEO</name>
<organism evidence="5 6">
    <name type="scientific">Byssothecium circinans</name>
    <dbReference type="NCBI Taxonomy" id="147558"/>
    <lineage>
        <taxon>Eukaryota</taxon>
        <taxon>Fungi</taxon>
        <taxon>Dikarya</taxon>
        <taxon>Ascomycota</taxon>
        <taxon>Pezizomycotina</taxon>
        <taxon>Dothideomycetes</taxon>
        <taxon>Pleosporomycetidae</taxon>
        <taxon>Pleosporales</taxon>
        <taxon>Massarineae</taxon>
        <taxon>Massarinaceae</taxon>
        <taxon>Byssothecium</taxon>
    </lineage>
</organism>
<dbReference type="Pfam" id="PF00120">
    <property type="entry name" value="Gln-synt_C"/>
    <property type="match status" value="1"/>
</dbReference>
<dbReference type="AlphaFoldDB" id="A0A6A5TB99"/>
<dbReference type="EMBL" id="ML977035">
    <property type="protein sequence ID" value="KAF1949580.1"/>
    <property type="molecule type" value="Genomic_DNA"/>
</dbReference>
<dbReference type="PANTHER" id="PTHR43785">
    <property type="entry name" value="GAMMA-GLUTAMYLPUTRESCINE SYNTHETASE"/>
    <property type="match status" value="1"/>
</dbReference>
<dbReference type="Gene3D" id="3.30.590.10">
    <property type="entry name" value="Glutamine synthetase/guanido kinase, catalytic domain"/>
    <property type="match status" value="1"/>
</dbReference>
<dbReference type="Proteomes" id="UP000800035">
    <property type="component" value="Unassembled WGS sequence"/>
</dbReference>
<evidence type="ECO:0000256" key="2">
    <source>
        <dbReference type="PROSITE-ProRule" id="PRU01331"/>
    </source>
</evidence>
<evidence type="ECO:0000259" key="4">
    <source>
        <dbReference type="PROSITE" id="PS51987"/>
    </source>
</evidence>